<dbReference type="EMBL" id="VBTY01000081">
    <property type="protein sequence ID" value="MDG3495089.1"/>
    <property type="molecule type" value="Genomic_DNA"/>
</dbReference>
<evidence type="ECO:0000313" key="1">
    <source>
        <dbReference type="EMBL" id="MDG3495089.1"/>
    </source>
</evidence>
<gene>
    <name evidence="1" type="ORF">FEV09_11020</name>
</gene>
<comment type="caution">
    <text evidence="1">The sequence shown here is derived from an EMBL/GenBank/DDBJ whole genome shotgun (WGS) entry which is preliminary data.</text>
</comment>
<organism evidence="1 2">
    <name type="scientific">Pseudanabaena catenata USMAC16</name>
    <dbReference type="NCBI Taxonomy" id="1855837"/>
    <lineage>
        <taxon>Bacteria</taxon>
        <taxon>Bacillati</taxon>
        <taxon>Cyanobacteriota</taxon>
        <taxon>Cyanophyceae</taxon>
        <taxon>Pseudanabaenales</taxon>
        <taxon>Pseudanabaenaceae</taxon>
        <taxon>Pseudanabaena</taxon>
    </lineage>
</organism>
<evidence type="ECO:0000313" key="2">
    <source>
        <dbReference type="Proteomes" id="UP001152872"/>
    </source>
</evidence>
<reference evidence="1" key="1">
    <citation type="submission" date="2019-05" db="EMBL/GenBank/DDBJ databases">
        <title>Whole genome sequencing of Pseudanabaena catenata USMAC16.</title>
        <authorList>
            <person name="Khan Z."/>
            <person name="Omar W.M."/>
            <person name="Convey P."/>
            <person name="Merican F."/>
            <person name="Najimudin N."/>
        </authorList>
    </citation>
    <scope>NUCLEOTIDE SEQUENCE</scope>
    <source>
        <strain evidence="1">USMAC16</strain>
    </source>
</reference>
<proteinExistence type="predicted"/>
<sequence>MNIPNLVDLAIAYIGLDLRDVPQGSISSLISCFRAGQLLVFELARCKNQEKF</sequence>
<protein>
    <submittedName>
        <fullName evidence="1">Uncharacterized protein</fullName>
    </submittedName>
</protein>
<dbReference type="Proteomes" id="UP001152872">
    <property type="component" value="Unassembled WGS sequence"/>
</dbReference>
<dbReference type="AlphaFoldDB" id="A0A9X4RLL0"/>
<name>A0A9X4RLL0_9CYAN</name>
<keyword evidence="2" id="KW-1185">Reference proteome</keyword>
<accession>A0A9X4RLL0</accession>
<dbReference type="RefSeq" id="WP_158467629.1">
    <property type="nucleotide sequence ID" value="NZ_VBTY01000081.1"/>
</dbReference>